<protein>
    <recommendedName>
        <fullName evidence="4 7">Alanine racemase</fullName>
        <ecNumber evidence="4 7">5.1.1.1</ecNumber>
    </recommendedName>
</protein>
<feature type="binding site" evidence="7">
    <location>
        <position position="328"/>
    </location>
    <ligand>
        <name>substrate</name>
    </ligand>
</feature>
<evidence type="ECO:0000313" key="9">
    <source>
        <dbReference type="EMBL" id="MBP0615842.1"/>
    </source>
</evidence>
<dbReference type="InterPro" id="IPR029066">
    <property type="entry name" value="PLP-binding_barrel"/>
</dbReference>
<comment type="similarity">
    <text evidence="3 7">Belongs to the alanine racemase family.</text>
</comment>
<dbReference type="Pfam" id="PF01168">
    <property type="entry name" value="Ala_racemase_N"/>
    <property type="match status" value="1"/>
</dbReference>
<dbReference type="SMART" id="SM01005">
    <property type="entry name" value="Ala_racemase_C"/>
    <property type="match status" value="1"/>
</dbReference>
<dbReference type="EMBL" id="JAGJCF010000005">
    <property type="protein sequence ID" value="MBP0615842.1"/>
    <property type="molecule type" value="Genomic_DNA"/>
</dbReference>
<sequence>MPAARSSESVSPTSRMPWVTIDTEALKANWRTLDALSGRARTGAAVKADGYGLGATRVAKALFEAGCRDFFVAWVEEGVSLREGLNAAGYGDARIYVLQGVYLADVPACLAARLIPVLSNLAEIANWCEGLERADARAAAALQFETGMNRLGIDAGELSIVKAAIAGGTLDVRLIMSHLASADEGTVQRKAQHAEFLALTEAFPGIERSLSNSAGSFLGPDFAFDLVRPGIALYGGRAGEPSDGQLKPVATLTAAVLQVRTAKAGEAAGYGAAAKLSRDTRIATVGLGYADGYLRAASGAGVPLRETRPGAMAFVAGHHVPVLGRVSMDLTLLDVTEVPADLVEPGVRAEFFGPNVAIDDVADAAGTIAYELLTGLGRRVARMAVKDLDYFNRLE</sequence>
<dbReference type="CDD" id="cd00430">
    <property type="entry name" value="PLPDE_III_AR"/>
    <property type="match status" value="1"/>
</dbReference>
<feature type="domain" description="Alanine racemase C-terminal" evidence="8">
    <location>
        <begin position="249"/>
        <end position="385"/>
    </location>
</feature>
<evidence type="ECO:0000256" key="7">
    <source>
        <dbReference type="HAMAP-Rule" id="MF_01201"/>
    </source>
</evidence>
<dbReference type="SUPFAM" id="SSF50621">
    <property type="entry name" value="Alanine racemase C-terminal domain-like"/>
    <property type="match status" value="1"/>
</dbReference>
<gene>
    <name evidence="9" type="primary">alr</name>
    <name evidence="9" type="ORF">J6595_09645</name>
</gene>
<dbReference type="HAMAP" id="MF_01201">
    <property type="entry name" value="Ala_racemase"/>
    <property type="match status" value="1"/>
</dbReference>
<comment type="function">
    <text evidence="7">Catalyzes the interconversion of L-alanine and D-alanine. May also act on other amino acids.</text>
</comment>
<dbReference type="InterPro" id="IPR020622">
    <property type="entry name" value="Ala_racemase_pyridoxalP-BS"/>
</dbReference>
<dbReference type="RefSeq" id="WP_209594265.1">
    <property type="nucleotide sequence ID" value="NZ_JAGJCF010000005.1"/>
</dbReference>
<feature type="active site" description="Proton acceptor; specific for D-alanine" evidence="7">
    <location>
        <position position="47"/>
    </location>
</feature>
<dbReference type="InterPro" id="IPR000821">
    <property type="entry name" value="Ala_racemase"/>
</dbReference>
<dbReference type="InterPro" id="IPR001608">
    <property type="entry name" value="Ala_racemase_N"/>
</dbReference>
<keyword evidence="10" id="KW-1185">Reference proteome</keyword>
<evidence type="ECO:0000256" key="6">
    <source>
        <dbReference type="ARBA" id="ARBA00023235"/>
    </source>
</evidence>
<dbReference type="NCBIfam" id="TIGR00492">
    <property type="entry name" value="alr"/>
    <property type="match status" value="1"/>
</dbReference>
<dbReference type="PRINTS" id="PR00992">
    <property type="entry name" value="ALARACEMASE"/>
</dbReference>
<dbReference type="GO" id="GO:0008784">
    <property type="term" value="F:alanine racemase activity"/>
    <property type="evidence" value="ECO:0007669"/>
    <property type="project" value="UniProtKB-EC"/>
</dbReference>
<proteinExistence type="inferred from homology"/>
<dbReference type="PROSITE" id="PS00395">
    <property type="entry name" value="ALANINE_RACEMASE"/>
    <property type="match status" value="1"/>
</dbReference>
<comment type="caution">
    <text evidence="9">The sequence shown here is derived from an EMBL/GenBank/DDBJ whole genome shotgun (WGS) entry which is preliminary data.</text>
</comment>
<dbReference type="PANTHER" id="PTHR30511:SF0">
    <property type="entry name" value="ALANINE RACEMASE, CATABOLIC-RELATED"/>
    <property type="match status" value="1"/>
</dbReference>
<name>A0ABS4BGF5_9HYPH</name>
<accession>A0ABS4BGF5</accession>
<evidence type="ECO:0000256" key="2">
    <source>
        <dbReference type="ARBA" id="ARBA00001933"/>
    </source>
</evidence>
<comment type="cofactor">
    <cofactor evidence="2 7">
        <name>pyridoxal 5'-phosphate</name>
        <dbReference type="ChEBI" id="CHEBI:597326"/>
    </cofactor>
</comment>
<dbReference type="Pfam" id="PF00842">
    <property type="entry name" value="Ala_racemase_C"/>
    <property type="match status" value="1"/>
</dbReference>
<feature type="active site" description="Proton acceptor; specific for L-alanine" evidence="7">
    <location>
        <position position="270"/>
    </location>
</feature>
<organism evidence="9 10">
    <name type="scientific">Jiella mangrovi</name>
    <dbReference type="NCBI Taxonomy" id="2821407"/>
    <lineage>
        <taxon>Bacteria</taxon>
        <taxon>Pseudomonadati</taxon>
        <taxon>Pseudomonadota</taxon>
        <taxon>Alphaproteobacteria</taxon>
        <taxon>Hyphomicrobiales</taxon>
        <taxon>Aurantimonadaceae</taxon>
        <taxon>Jiella</taxon>
    </lineage>
</organism>
<dbReference type="InterPro" id="IPR009006">
    <property type="entry name" value="Ala_racemase/Decarboxylase_C"/>
</dbReference>
<evidence type="ECO:0000259" key="8">
    <source>
        <dbReference type="SMART" id="SM01005"/>
    </source>
</evidence>
<dbReference type="SUPFAM" id="SSF51419">
    <property type="entry name" value="PLP-binding barrel"/>
    <property type="match status" value="1"/>
</dbReference>
<dbReference type="PANTHER" id="PTHR30511">
    <property type="entry name" value="ALANINE RACEMASE"/>
    <property type="match status" value="1"/>
</dbReference>
<dbReference type="InterPro" id="IPR011079">
    <property type="entry name" value="Ala_racemase_C"/>
</dbReference>
<comment type="catalytic activity">
    <reaction evidence="1 7">
        <text>L-alanine = D-alanine</text>
        <dbReference type="Rhea" id="RHEA:20249"/>
        <dbReference type="ChEBI" id="CHEBI:57416"/>
        <dbReference type="ChEBI" id="CHEBI:57972"/>
        <dbReference type="EC" id="5.1.1.1"/>
    </reaction>
</comment>
<evidence type="ECO:0000256" key="1">
    <source>
        <dbReference type="ARBA" id="ARBA00000316"/>
    </source>
</evidence>
<dbReference type="Gene3D" id="3.20.20.10">
    <property type="entry name" value="Alanine racemase"/>
    <property type="match status" value="1"/>
</dbReference>
<evidence type="ECO:0000256" key="3">
    <source>
        <dbReference type="ARBA" id="ARBA00007880"/>
    </source>
</evidence>
<keyword evidence="5 7" id="KW-0663">Pyridoxal phosphate</keyword>
<reference evidence="9 10" key="1">
    <citation type="submission" date="2021-04" db="EMBL/GenBank/DDBJ databases">
        <title>Whole genome sequence of Jiella sp. KSK16Y-1.</title>
        <authorList>
            <person name="Tuo L."/>
        </authorList>
    </citation>
    <scope>NUCLEOTIDE SEQUENCE [LARGE SCALE GENOMIC DNA]</scope>
    <source>
        <strain evidence="9 10">KSK16Y-1</strain>
    </source>
</reference>
<evidence type="ECO:0000256" key="5">
    <source>
        <dbReference type="ARBA" id="ARBA00022898"/>
    </source>
</evidence>
<comment type="pathway">
    <text evidence="7">Amino-acid biosynthesis; D-alanine biosynthesis; D-alanine from L-alanine: step 1/1.</text>
</comment>
<feature type="binding site" evidence="7">
    <location>
        <position position="150"/>
    </location>
    <ligand>
        <name>substrate</name>
    </ligand>
</feature>
<feature type="modified residue" description="N6-(pyridoxal phosphate)lysine" evidence="7">
    <location>
        <position position="47"/>
    </location>
</feature>
<keyword evidence="6 7" id="KW-0413">Isomerase</keyword>
<dbReference type="Gene3D" id="2.40.37.10">
    <property type="entry name" value="Lyase, Ornithine Decarboxylase, Chain A, domain 1"/>
    <property type="match status" value="1"/>
</dbReference>
<evidence type="ECO:0000256" key="4">
    <source>
        <dbReference type="ARBA" id="ARBA00013089"/>
    </source>
</evidence>
<dbReference type="Proteomes" id="UP000678276">
    <property type="component" value="Unassembled WGS sequence"/>
</dbReference>
<evidence type="ECO:0000313" key="10">
    <source>
        <dbReference type="Proteomes" id="UP000678276"/>
    </source>
</evidence>
<dbReference type="EC" id="5.1.1.1" evidence="4 7"/>